<proteinExistence type="predicted"/>
<gene>
    <name evidence="2" type="ORF">M427DRAFT_319607</name>
</gene>
<feature type="region of interest" description="Disordered" evidence="1">
    <location>
        <begin position="314"/>
        <end position="421"/>
    </location>
</feature>
<evidence type="ECO:0000256" key="1">
    <source>
        <dbReference type="SAM" id="MobiDB-lite"/>
    </source>
</evidence>
<organism evidence="2 3">
    <name type="scientific">Gonapodya prolifera (strain JEL478)</name>
    <name type="common">Monoblepharis prolifera</name>
    <dbReference type="NCBI Taxonomy" id="1344416"/>
    <lineage>
        <taxon>Eukaryota</taxon>
        <taxon>Fungi</taxon>
        <taxon>Fungi incertae sedis</taxon>
        <taxon>Chytridiomycota</taxon>
        <taxon>Chytridiomycota incertae sedis</taxon>
        <taxon>Monoblepharidomycetes</taxon>
        <taxon>Monoblepharidales</taxon>
        <taxon>Gonapodyaceae</taxon>
        <taxon>Gonapodya</taxon>
    </lineage>
</organism>
<protein>
    <submittedName>
        <fullName evidence="2">Uncharacterized protein</fullName>
    </submittedName>
</protein>
<name>A0A139AXG8_GONPJ</name>
<evidence type="ECO:0000313" key="3">
    <source>
        <dbReference type="Proteomes" id="UP000070544"/>
    </source>
</evidence>
<dbReference type="Proteomes" id="UP000070544">
    <property type="component" value="Unassembled WGS sequence"/>
</dbReference>
<dbReference type="AlphaFoldDB" id="A0A139AXG8"/>
<sequence>MAVAGHSTTANTVKHSVYIALAAACQVEELTEIEDVHRLARRYPNFFVKRIRPGSTIEKILVTGTDPYKVLSNIRSRATKILQGYVKTDLATKLRESGIIDRFKETWQHNPLEKHLDDVVDMLEKFWEVNGITSGTELMNKTKPGEGTPKDAVPGTKLFSTVLCEAVCKLAEKEGVYSEKDLMAPGRRPFYDYVHKNGHEDIFKPYLKDDLSLSDLCHPGNTKKDGPMKKKKGVASRYIGWCRYVLDKQLRTKFGQEVFSTIIEGFCNTRIVETTHELEEREKLVAHFEKLWREKGLQTAEKVGIAIGALQAPGRNLKRKQPGGSVDNNKQSENEELNSVGRKRGRKRTRIELPGSGEKVGTSSDREVTPLSAQGETRDQTPGKDDQDDCSYAEAFGEVERFDAEDCVPSEPSRDSSPVRALRVDRTNNPLQLSPAPFAERPEALLQSVAAAAERVTPLAGVGRITSVNVYVEDPSGSFVFMDKLAVGLGDTWADVLHPVVREDDVSAPKQLSIRNKGTGCRYRWGAKVENEHGSGDVDVNICCEIRKKAIWN</sequence>
<dbReference type="EMBL" id="KQ965733">
    <property type="protein sequence ID" value="KXS21441.1"/>
    <property type="molecule type" value="Genomic_DNA"/>
</dbReference>
<feature type="compositionally biased region" description="Basic and acidic residues" evidence="1">
    <location>
        <begin position="376"/>
        <end position="385"/>
    </location>
</feature>
<reference evidence="2 3" key="1">
    <citation type="journal article" date="2015" name="Genome Biol. Evol.">
        <title>Phylogenomic analyses indicate that early fungi evolved digesting cell walls of algal ancestors of land plants.</title>
        <authorList>
            <person name="Chang Y."/>
            <person name="Wang S."/>
            <person name="Sekimoto S."/>
            <person name="Aerts A.L."/>
            <person name="Choi C."/>
            <person name="Clum A."/>
            <person name="LaButti K.M."/>
            <person name="Lindquist E.A."/>
            <person name="Yee Ngan C."/>
            <person name="Ohm R.A."/>
            <person name="Salamov A.A."/>
            <person name="Grigoriev I.V."/>
            <person name="Spatafora J.W."/>
            <person name="Berbee M.L."/>
        </authorList>
    </citation>
    <scope>NUCLEOTIDE SEQUENCE [LARGE SCALE GENOMIC DNA]</scope>
    <source>
        <strain evidence="2 3">JEL478</strain>
    </source>
</reference>
<accession>A0A139AXG8</accession>
<evidence type="ECO:0000313" key="2">
    <source>
        <dbReference type="EMBL" id="KXS21441.1"/>
    </source>
</evidence>
<keyword evidence="3" id="KW-1185">Reference proteome</keyword>